<dbReference type="PATRIC" id="fig|1177154.3.peg.1694"/>
<evidence type="ECO:0008006" key="4">
    <source>
        <dbReference type="Google" id="ProtNLM"/>
    </source>
</evidence>
<name>A0A095URT6_9GAMM</name>
<feature type="transmembrane region" description="Helical" evidence="1">
    <location>
        <begin position="79"/>
        <end position="99"/>
    </location>
</feature>
<feature type="transmembrane region" description="Helical" evidence="1">
    <location>
        <begin position="46"/>
        <end position="67"/>
    </location>
</feature>
<gene>
    <name evidence="2" type="ORF">Y5S_01664</name>
</gene>
<dbReference type="RefSeq" id="WP_035232158.1">
    <property type="nucleotide sequence ID" value="NZ_ARXV01000005.1"/>
</dbReference>
<dbReference type="EMBL" id="ARXV01000005">
    <property type="protein sequence ID" value="KGD65230.1"/>
    <property type="molecule type" value="Genomic_DNA"/>
</dbReference>
<sequence>MQWYLAVLKNYAGFSGRAHRTEYWMFVLFNIIISFVLGFVEGLFGGPGILGLIYSLAVLIPGIAVAIRRLHDTGRSGWWLLISLVPVVGFIVLLVFMVLEGESGANDYGDAPAKA</sequence>
<organism evidence="2 3">
    <name type="scientific">Alcanivorax nanhaiticus</name>
    <dbReference type="NCBI Taxonomy" id="1177154"/>
    <lineage>
        <taxon>Bacteria</taxon>
        <taxon>Pseudomonadati</taxon>
        <taxon>Pseudomonadota</taxon>
        <taxon>Gammaproteobacteria</taxon>
        <taxon>Oceanospirillales</taxon>
        <taxon>Alcanivoracaceae</taxon>
        <taxon>Alcanivorax</taxon>
    </lineage>
</organism>
<evidence type="ECO:0000256" key="1">
    <source>
        <dbReference type="SAM" id="Phobius"/>
    </source>
</evidence>
<dbReference type="PANTHER" id="PTHR34980">
    <property type="entry name" value="INNER MEMBRANE PROTEIN-RELATED-RELATED"/>
    <property type="match status" value="1"/>
</dbReference>
<dbReference type="PANTHER" id="PTHR34980:SF2">
    <property type="entry name" value="INNER MEMBRANE PROTEIN YHAH-RELATED"/>
    <property type="match status" value="1"/>
</dbReference>
<dbReference type="InterPro" id="IPR008523">
    <property type="entry name" value="DUF805"/>
</dbReference>
<comment type="caution">
    <text evidence="2">The sequence shown here is derived from an EMBL/GenBank/DDBJ whole genome shotgun (WGS) entry which is preliminary data.</text>
</comment>
<reference evidence="2 3" key="1">
    <citation type="submission" date="2012-09" db="EMBL/GenBank/DDBJ databases">
        <title>Genome Sequence of alkane-degrading Bacterium Alcanivorax sp. 19-m-6.</title>
        <authorList>
            <person name="Lai Q."/>
            <person name="Shao Z."/>
        </authorList>
    </citation>
    <scope>NUCLEOTIDE SEQUENCE [LARGE SCALE GENOMIC DNA]</scope>
    <source>
        <strain evidence="2 3">19-m-6</strain>
    </source>
</reference>
<dbReference type="GO" id="GO:0005886">
    <property type="term" value="C:plasma membrane"/>
    <property type="evidence" value="ECO:0007669"/>
    <property type="project" value="TreeGrafter"/>
</dbReference>
<keyword evidence="3" id="KW-1185">Reference proteome</keyword>
<protein>
    <recommendedName>
        <fullName evidence="4">Aminopeptidase C</fullName>
    </recommendedName>
</protein>
<keyword evidence="1" id="KW-1133">Transmembrane helix</keyword>
<evidence type="ECO:0000313" key="3">
    <source>
        <dbReference type="Proteomes" id="UP000029444"/>
    </source>
</evidence>
<dbReference type="Proteomes" id="UP000029444">
    <property type="component" value="Unassembled WGS sequence"/>
</dbReference>
<keyword evidence="1" id="KW-0472">Membrane</keyword>
<dbReference type="eggNOG" id="COG3152">
    <property type="taxonomic scope" value="Bacteria"/>
</dbReference>
<feature type="transmembrane region" description="Helical" evidence="1">
    <location>
        <begin position="21"/>
        <end position="40"/>
    </location>
</feature>
<proteinExistence type="predicted"/>
<dbReference type="STRING" id="1177154.Y5S_01664"/>
<keyword evidence="1" id="KW-0812">Transmembrane</keyword>
<evidence type="ECO:0000313" key="2">
    <source>
        <dbReference type="EMBL" id="KGD65230.1"/>
    </source>
</evidence>
<dbReference type="AlphaFoldDB" id="A0A095URT6"/>
<dbReference type="Pfam" id="PF05656">
    <property type="entry name" value="DUF805"/>
    <property type="match status" value="1"/>
</dbReference>
<dbReference type="OrthoDB" id="9812349at2"/>
<accession>A0A095URT6</accession>